<dbReference type="AlphaFoldDB" id="A0ABD0KY98"/>
<dbReference type="Proteomes" id="UP001519460">
    <property type="component" value="Unassembled WGS sequence"/>
</dbReference>
<proteinExistence type="predicted"/>
<comment type="caution">
    <text evidence="1">The sequence shown here is derived from an EMBL/GenBank/DDBJ whole genome shotgun (WGS) entry which is preliminary data.</text>
</comment>
<name>A0ABD0KY98_9CAEN</name>
<evidence type="ECO:0000313" key="2">
    <source>
        <dbReference type="Proteomes" id="UP001519460"/>
    </source>
</evidence>
<dbReference type="EMBL" id="JACVVK020000105">
    <property type="protein sequence ID" value="KAK7492197.1"/>
    <property type="molecule type" value="Genomic_DNA"/>
</dbReference>
<accession>A0ABD0KY98</accession>
<sequence length="115" mass="12758">MGRGGCGKDKPVLFCSKTVAPAKKISVPEPPQFGRILCVNNSDENDVERASRLDACLHGFSEEQLRKYFRTGQHGTNSQNRLYRHGKLVLETEESGTVLGQQPARTSWKVVATLE</sequence>
<keyword evidence="2" id="KW-1185">Reference proteome</keyword>
<gene>
    <name evidence="1" type="ORF">BaRGS_00016494</name>
</gene>
<evidence type="ECO:0000313" key="1">
    <source>
        <dbReference type="EMBL" id="KAK7492197.1"/>
    </source>
</evidence>
<organism evidence="1 2">
    <name type="scientific">Batillaria attramentaria</name>
    <dbReference type="NCBI Taxonomy" id="370345"/>
    <lineage>
        <taxon>Eukaryota</taxon>
        <taxon>Metazoa</taxon>
        <taxon>Spiralia</taxon>
        <taxon>Lophotrochozoa</taxon>
        <taxon>Mollusca</taxon>
        <taxon>Gastropoda</taxon>
        <taxon>Caenogastropoda</taxon>
        <taxon>Sorbeoconcha</taxon>
        <taxon>Cerithioidea</taxon>
        <taxon>Batillariidae</taxon>
        <taxon>Batillaria</taxon>
    </lineage>
</organism>
<protein>
    <submittedName>
        <fullName evidence="1">Uncharacterized protein</fullName>
    </submittedName>
</protein>
<reference evidence="1 2" key="1">
    <citation type="journal article" date="2023" name="Sci. Data">
        <title>Genome assembly of the Korean intertidal mud-creeper Batillaria attramentaria.</title>
        <authorList>
            <person name="Patra A.K."/>
            <person name="Ho P.T."/>
            <person name="Jun S."/>
            <person name="Lee S.J."/>
            <person name="Kim Y."/>
            <person name="Won Y.J."/>
        </authorList>
    </citation>
    <scope>NUCLEOTIDE SEQUENCE [LARGE SCALE GENOMIC DNA]</scope>
    <source>
        <strain evidence="1">Wonlab-2016</strain>
    </source>
</reference>